<evidence type="ECO:0000313" key="2">
    <source>
        <dbReference type="EMBL" id="SFK01347.1"/>
    </source>
</evidence>
<dbReference type="EMBL" id="FOSK01000001">
    <property type="protein sequence ID" value="SFK01347.1"/>
    <property type="molecule type" value="Genomic_DNA"/>
</dbReference>
<feature type="region of interest" description="Disordered" evidence="1">
    <location>
        <begin position="1"/>
        <end position="183"/>
    </location>
</feature>
<name>A0A1I3W3W2_9HYPH</name>
<feature type="compositionally biased region" description="Polar residues" evidence="1">
    <location>
        <begin position="172"/>
        <end position="183"/>
    </location>
</feature>
<comment type="caution">
    <text evidence="2">The sequence shown here is derived from an EMBL/GenBank/DDBJ whole genome shotgun (WGS) entry which is preliminary data.</text>
</comment>
<reference evidence="2 3" key="1">
    <citation type="submission" date="2016-10" db="EMBL/GenBank/DDBJ databases">
        <authorList>
            <person name="Varghese N."/>
            <person name="Submissions S."/>
        </authorList>
    </citation>
    <scope>NUCLEOTIDE SEQUENCE [LARGE SCALE GENOMIC DNA]</scope>
    <source>
        <strain evidence="2 3">DSM 16392</strain>
    </source>
</reference>
<evidence type="ECO:0000256" key="1">
    <source>
        <dbReference type="SAM" id="MobiDB-lite"/>
    </source>
</evidence>
<proteinExistence type="predicted"/>
<dbReference type="RefSeq" id="WP_093516805.1">
    <property type="nucleotide sequence ID" value="NZ_FOSK01000001.1"/>
</dbReference>
<keyword evidence="3" id="KW-1185">Reference proteome</keyword>
<sequence length="882" mass="97154">MGRSPIHSKISLPQVNPDQQGATPKKTTSSHKGHKLCHTEPKNVHRLLDQLDELNGKSTQHSRPAKAGAKDPQLRPLAYHKHHKPEGEPSNPTDGMSRAAKKLRYEGYRLPSEKLMGHGASNTATSSQQSTKTVPTKAEPPLAAHANTLDHMGSDPDLSDYVIVDAPKPEGSKTSAANGASQAVGQPKLEAAEQPTAPQPHSEPLELKPHPAMLAMHELDLAVSPELEQQFQAYQEKKTAFINDPTGTAHEGPEAAKKQRLITGLLGMAQNKADTYLRMQFRTGLDNDARALAKQIFEDASHDPRFLAFLKVAALAAPEDLSNNHKELLVFLSQNLKALNKEVVGDVNALMRQNAFSKGLSEAVDTARENAVTEQDVRYLDEVEKDVVAYRMATSKQLGETLNASNDLLAAMSFGDAILSSTESLSHENGRAQYALASLREVASQLTEQHLADHHSTKKTETWIAKQPWAALVSVSIQKDGGYYNINTELRHDPAPRKVGNSTFFDNTDVVPQLGLTKSELRDKPQLVLNGLRSKEMMEALKLVPTGEDGVDDLPIVEKPSDLAMAWGSTLVEAKQRGDNISKMLPDYFILKQVRYHKIEGFLIENDMLEPAWVVEYKPTSHTMSEIGKMRALPQAAAKNLAALTVNLNELKDSQTKQSDELSSMRERLDTFLSTKGNGLLMSFGKAHFALDKLMEHVRDDVHARIEKSGGSLKKIQKWISEQPWVALFDVSVTRPEGGKKSEYLISVKQKTAPEPAHTTVTVVDPETQEAGATAPQAHDKFPGVTGTLRALLEPEIRAQLILKPTDEASLGAEIVDKPSKLAREWGELLAKDAQAQESLPDFLDLREVQYHSETRNVFRKGHLKTCWVLEFKPEALNAGRS</sequence>
<protein>
    <submittedName>
        <fullName evidence="2">Uncharacterized protein</fullName>
    </submittedName>
</protein>
<evidence type="ECO:0000313" key="3">
    <source>
        <dbReference type="Proteomes" id="UP000199598"/>
    </source>
</evidence>
<feature type="compositionally biased region" description="Low complexity" evidence="1">
    <location>
        <begin position="120"/>
        <end position="133"/>
    </location>
</feature>
<feature type="compositionally biased region" description="Polar residues" evidence="1">
    <location>
        <begin position="11"/>
        <end position="27"/>
    </location>
</feature>
<accession>A0A1I3W3W2</accession>
<feature type="compositionally biased region" description="Basic and acidic residues" evidence="1">
    <location>
        <begin position="103"/>
        <end position="116"/>
    </location>
</feature>
<organism evidence="2 3">
    <name type="scientific">Pseudovibrio ascidiaceicola</name>
    <dbReference type="NCBI Taxonomy" id="285279"/>
    <lineage>
        <taxon>Bacteria</taxon>
        <taxon>Pseudomonadati</taxon>
        <taxon>Pseudomonadota</taxon>
        <taxon>Alphaproteobacteria</taxon>
        <taxon>Hyphomicrobiales</taxon>
        <taxon>Stappiaceae</taxon>
        <taxon>Pseudovibrio</taxon>
    </lineage>
</organism>
<feature type="compositionally biased region" description="Basic and acidic residues" evidence="1">
    <location>
        <begin position="37"/>
        <end position="49"/>
    </location>
</feature>
<gene>
    <name evidence="2" type="ORF">SAMN04488518_101760</name>
</gene>
<dbReference type="Proteomes" id="UP000199598">
    <property type="component" value="Unassembled WGS sequence"/>
</dbReference>